<gene>
    <name evidence="7" type="ORF">ABR189_11675</name>
</gene>
<dbReference type="PANTHER" id="PTHR43133">
    <property type="entry name" value="RNA POLYMERASE ECF-TYPE SIGMA FACTO"/>
    <property type="match status" value="1"/>
</dbReference>
<feature type="domain" description="RNA polymerase sigma factor 70 region 4 type 2" evidence="6">
    <location>
        <begin position="111"/>
        <end position="162"/>
    </location>
</feature>
<dbReference type="Proteomes" id="UP001549749">
    <property type="component" value="Unassembled WGS sequence"/>
</dbReference>
<evidence type="ECO:0000259" key="6">
    <source>
        <dbReference type="Pfam" id="PF08281"/>
    </source>
</evidence>
<dbReference type="PANTHER" id="PTHR43133:SF46">
    <property type="entry name" value="RNA POLYMERASE SIGMA-70 FACTOR ECF SUBFAMILY"/>
    <property type="match status" value="1"/>
</dbReference>
<dbReference type="InterPro" id="IPR014327">
    <property type="entry name" value="RNA_pol_sigma70_bacteroid"/>
</dbReference>
<dbReference type="NCBIfam" id="TIGR02985">
    <property type="entry name" value="Sig70_bacteroi1"/>
    <property type="match status" value="1"/>
</dbReference>
<reference evidence="7 8" key="1">
    <citation type="submission" date="2024-06" db="EMBL/GenBank/DDBJ databases">
        <title>Chitinophaga defluvii sp. nov., isolated from municipal sewage.</title>
        <authorList>
            <person name="Zhang L."/>
        </authorList>
    </citation>
    <scope>NUCLEOTIDE SEQUENCE [LARGE SCALE GENOMIC DNA]</scope>
    <source>
        <strain evidence="7 8">H8</strain>
    </source>
</reference>
<accession>A0ABV2T4T2</accession>
<dbReference type="CDD" id="cd06171">
    <property type="entry name" value="Sigma70_r4"/>
    <property type="match status" value="1"/>
</dbReference>
<evidence type="ECO:0000259" key="5">
    <source>
        <dbReference type="Pfam" id="PF04542"/>
    </source>
</evidence>
<evidence type="ECO:0000256" key="4">
    <source>
        <dbReference type="ARBA" id="ARBA00023163"/>
    </source>
</evidence>
<proteinExistence type="inferred from homology"/>
<name>A0ABV2T4T2_9BACT</name>
<dbReference type="InterPro" id="IPR014284">
    <property type="entry name" value="RNA_pol_sigma-70_dom"/>
</dbReference>
<dbReference type="Gene3D" id="1.10.1740.10">
    <property type="match status" value="1"/>
</dbReference>
<feature type="domain" description="RNA polymerase sigma-70 region 2" evidence="5">
    <location>
        <begin position="19"/>
        <end position="81"/>
    </location>
</feature>
<dbReference type="InterPro" id="IPR039425">
    <property type="entry name" value="RNA_pol_sigma-70-like"/>
</dbReference>
<dbReference type="SUPFAM" id="SSF88659">
    <property type="entry name" value="Sigma3 and sigma4 domains of RNA polymerase sigma factors"/>
    <property type="match status" value="1"/>
</dbReference>
<dbReference type="InterPro" id="IPR013325">
    <property type="entry name" value="RNA_pol_sigma_r2"/>
</dbReference>
<evidence type="ECO:0000313" key="7">
    <source>
        <dbReference type="EMBL" id="MET6998036.1"/>
    </source>
</evidence>
<dbReference type="InterPro" id="IPR007627">
    <property type="entry name" value="RNA_pol_sigma70_r2"/>
</dbReference>
<dbReference type="InterPro" id="IPR013324">
    <property type="entry name" value="RNA_pol_sigma_r3/r4-like"/>
</dbReference>
<dbReference type="EMBL" id="JBEXAC010000001">
    <property type="protein sequence ID" value="MET6998036.1"/>
    <property type="molecule type" value="Genomic_DNA"/>
</dbReference>
<dbReference type="SUPFAM" id="SSF88946">
    <property type="entry name" value="Sigma2 domain of RNA polymerase sigma factors"/>
    <property type="match status" value="1"/>
</dbReference>
<evidence type="ECO:0000256" key="3">
    <source>
        <dbReference type="ARBA" id="ARBA00023082"/>
    </source>
</evidence>
<dbReference type="RefSeq" id="WP_354660671.1">
    <property type="nucleotide sequence ID" value="NZ_JBEXAC010000001.1"/>
</dbReference>
<dbReference type="NCBIfam" id="TIGR02937">
    <property type="entry name" value="sigma70-ECF"/>
    <property type="match status" value="1"/>
</dbReference>
<dbReference type="Gene3D" id="1.10.10.10">
    <property type="entry name" value="Winged helix-like DNA-binding domain superfamily/Winged helix DNA-binding domain"/>
    <property type="match status" value="1"/>
</dbReference>
<keyword evidence="4" id="KW-0804">Transcription</keyword>
<sequence length="183" mass="21079">MLLTQSLHARFETIFFSTKDRLFSYIRKFTPDQAQAEDILQQAYLKLWENLPQVQSDEAVLPLLCTYAKHLLIDAIRKAARQKKYQAAMQQAAPVRCHADEQLYVKEYQALLRQAVAKLPPQNRLVYTLKREQGLSLSQIAVHLQISTSTVEGHMNKALKFLKKELKGSITFTLYLSILEQLS</sequence>
<dbReference type="InterPro" id="IPR036388">
    <property type="entry name" value="WH-like_DNA-bd_sf"/>
</dbReference>
<keyword evidence="8" id="KW-1185">Reference proteome</keyword>
<organism evidence="7 8">
    <name type="scientific">Chitinophaga defluvii</name>
    <dbReference type="NCBI Taxonomy" id="3163343"/>
    <lineage>
        <taxon>Bacteria</taxon>
        <taxon>Pseudomonadati</taxon>
        <taxon>Bacteroidota</taxon>
        <taxon>Chitinophagia</taxon>
        <taxon>Chitinophagales</taxon>
        <taxon>Chitinophagaceae</taxon>
        <taxon>Chitinophaga</taxon>
    </lineage>
</organism>
<evidence type="ECO:0000256" key="1">
    <source>
        <dbReference type="ARBA" id="ARBA00010641"/>
    </source>
</evidence>
<dbReference type="Pfam" id="PF08281">
    <property type="entry name" value="Sigma70_r4_2"/>
    <property type="match status" value="1"/>
</dbReference>
<keyword evidence="3" id="KW-0731">Sigma factor</keyword>
<evidence type="ECO:0000256" key="2">
    <source>
        <dbReference type="ARBA" id="ARBA00023015"/>
    </source>
</evidence>
<comment type="similarity">
    <text evidence="1">Belongs to the sigma-70 factor family. ECF subfamily.</text>
</comment>
<dbReference type="InterPro" id="IPR013249">
    <property type="entry name" value="RNA_pol_sigma70_r4_t2"/>
</dbReference>
<keyword evidence="2" id="KW-0805">Transcription regulation</keyword>
<comment type="caution">
    <text evidence="7">The sequence shown here is derived from an EMBL/GenBank/DDBJ whole genome shotgun (WGS) entry which is preliminary data.</text>
</comment>
<dbReference type="Pfam" id="PF04542">
    <property type="entry name" value="Sigma70_r2"/>
    <property type="match status" value="1"/>
</dbReference>
<protein>
    <submittedName>
        <fullName evidence="7">RNA polymerase sigma-70 factor</fullName>
    </submittedName>
</protein>
<evidence type="ECO:0000313" key="8">
    <source>
        <dbReference type="Proteomes" id="UP001549749"/>
    </source>
</evidence>